<feature type="region of interest" description="Disordered" evidence="1">
    <location>
        <begin position="69"/>
        <end position="130"/>
    </location>
</feature>
<dbReference type="Proteomes" id="UP000654075">
    <property type="component" value="Unassembled WGS sequence"/>
</dbReference>
<sequence>MAVWMAAMASCVVAAASPAVAGSVRMHLDLRFSPPHSSGARLVGRLRSASGVDGQADARGRLPAATTRRREAAAAALQSGSSPDFSSTPESGRTESPSASVPPPNAQSCSLEGESCQSGRPRKPTGARRGRGWQFRGFEMLQLRRPIWLDREWVIRAVWRPCDIAMLRLNTSTGSSSTEEGPPLQTAPDDDWSSTPQTASSQPGCRYPPDQRVLAFLKSADGLQGLLLLTSWGEVGVFDGGKLISAPFAWQRVCDGKWHELVAVGRNGRTAFFADGAKVAEVMAQPQQLFVGRVGGDSDAKNHQAVGNLRRLQIISNTSEISFVSARRFL</sequence>
<gene>
    <name evidence="3" type="ORF">PGLA1383_LOCUS43543</name>
</gene>
<organism evidence="3 4">
    <name type="scientific">Polarella glacialis</name>
    <name type="common">Dinoflagellate</name>
    <dbReference type="NCBI Taxonomy" id="89957"/>
    <lineage>
        <taxon>Eukaryota</taxon>
        <taxon>Sar</taxon>
        <taxon>Alveolata</taxon>
        <taxon>Dinophyceae</taxon>
        <taxon>Suessiales</taxon>
        <taxon>Suessiaceae</taxon>
        <taxon>Polarella</taxon>
    </lineage>
</organism>
<evidence type="ECO:0000313" key="3">
    <source>
        <dbReference type="EMBL" id="CAE8626637.1"/>
    </source>
</evidence>
<name>A0A813GJM9_POLGL</name>
<feature type="chain" id="PRO_5032721670" description="Laminin G domain-containing protein" evidence="2">
    <location>
        <begin position="22"/>
        <end position="330"/>
    </location>
</feature>
<feature type="compositionally biased region" description="Polar residues" evidence="1">
    <location>
        <begin position="78"/>
        <end position="99"/>
    </location>
</feature>
<feature type="compositionally biased region" description="Polar residues" evidence="1">
    <location>
        <begin position="106"/>
        <end position="118"/>
    </location>
</feature>
<accession>A0A813GJM9</accession>
<dbReference type="AlphaFoldDB" id="A0A813GJM9"/>
<keyword evidence="2" id="KW-0732">Signal</keyword>
<evidence type="ECO:0000313" key="4">
    <source>
        <dbReference type="Proteomes" id="UP000654075"/>
    </source>
</evidence>
<dbReference type="InterPro" id="IPR013320">
    <property type="entry name" value="ConA-like_dom_sf"/>
</dbReference>
<feature type="compositionally biased region" description="Low complexity" evidence="1">
    <location>
        <begin position="172"/>
        <end position="181"/>
    </location>
</feature>
<feature type="compositionally biased region" description="Polar residues" evidence="1">
    <location>
        <begin position="193"/>
        <end position="203"/>
    </location>
</feature>
<evidence type="ECO:0000256" key="1">
    <source>
        <dbReference type="SAM" id="MobiDB-lite"/>
    </source>
</evidence>
<evidence type="ECO:0000256" key="2">
    <source>
        <dbReference type="SAM" id="SignalP"/>
    </source>
</evidence>
<protein>
    <recommendedName>
        <fullName evidence="5">Laminin G domain-containing protein</fullName>
    </recommendedName>
</protein>
<dbReference type="EMBL" id="CAJNNV010029002">
    <property type="protein sequence ID" value="CAE8626637.1"/>
    <property type="molecule type" value="Genomic_DNA"/>
</dbReference>
<dbReference type="SUPFAM" id="SSF49899">
    <property type="entry name" value="Concanavalin A-like lectins/glucanases"/>
    <property type="match status" value="1"/>
</dbReference>
<reference evidence="3" key="1">
    <citation type="submission" date="2021-02" db="EMBL/GenBank/DDBJ databases">
        <authorList>
            <person name="Dougan E. K."/>
            <person name="Rhodes N."/>
            <person name="Thang M."/>
            <person name="Chan C."/>
        </authorList>
    </citation>
    <scope>NUCLEOTIDE SEQUENCE</scope>
</reference>
<feature type="signal peptide" evidence="2">
    <location>
        <begin position="1"/>
        <end position="21"/>
    </location>
</feature>
<keyword evidence="4" id="KW-1185">Reference proteome</keyword>
<evidence type="ECO:0008006" key="5">
    <source>
        <dbReference type="Google" id="ProtNLM"/>
    </source>
</evidence>
<feature type="region of interest" description="Disordered" evidence="1">
    <location>
        <begin position="172"/>
        <end position="206"/>
    </location>
</feature>
<proteinExistence type="predicted"/>
<feature type="compositionally biased region" description="Basic residues" evidence="1">
    <location>
        <begin position="120"/>
        <end position="130"/>
    </location>
</feature>
<comment type="caution">
    <text evidence="3">The sequence shown here is derived from an EMBL/GenBank/DDBJ whole genome shotgun (WGS) entry which is preliminary data.</text>
</comment>